<keyword evidence="1" id="KW-0732">Signal</keyword>
<comment type="caution">
    <text evidence="2">The sequence shown here is derived from an EMBL/GenBank/DDBJ whole genome shotgun (WGS) entry which is preliminary data.</text>
</comment>
<protein>
    <submittedName>
        <fullName evidence="2">Uncharacterized protein</fullName>
    </submittedName>
</protein>
<accession>A0A9W7DZG5</accession>
<name>A0A9W7DZG5_9STRA</name>
<evidence type="ECO:0000313" key="2">
    <source>
        <dbReference type="EMBL" id="GMH62314.1"/>
    </source>
</evidence>
<keyword evidence="3" id="KW-1185">Reference proteome</keyword>
<dbReference type="EMBL" id="BRXZ01005229">
    <property type="protein sequence ID" value="GMH62314.1"/>
    <property type="molecule type" value="Genomic_DNA"/>
</dbReference>
<reference evidence="2" key="1">
    <citation type="submission" date="2022-07" db="EMBL/GenBank/DDBJ databases">
        <title>Genome analysis of Parmales, a sister group of diatoms, reveals the evolutionary specialization of diatoms from phago-mixotrophs to photoautotrophs.</title>
        <authorList>
            <person name="Ban H."/>
            <person name="Sato S."/>
            <person name="Yoshikawa S."/>
            <person name="Kazumasa Y."/>
            <person name="Nakamura Y."/>
            <person name="Ichinomiya M."/>
            <person name="Saitoh K."/>
            <person name="Sato N."/>
            <person name="Blanc-Mathieu R."/>
            <person name="Endo H."/>
            <person name="Kuwata A."/>
            <person name="Ogata H."/>
        </authorList>
    </citation>
    <scope>NUCLEOTIDE SEQUENCE</scope>
</reference>
<sequence length="177" mass="19120">YPKTILLTYFLLACACLAWPTRNFTPNTDSSFVAPTNSMSGDAADSKNSTSPITASAPAATFVASLKNYSDSLSSSCPRKSTILDYYTLSTSYSSIASSLVNSDSTATIVSVNYACSLKSDYVLDMRDFVNGDVPWGGAYAEDEREFKETVDVGITGVELFQFDILDGVEEVRRGKT</sequence>
<feature type="chain" id="PRO_5040854969" evidence="1">
    <location>
        <begin position="19"/>
        <end position="177"/>
    </location>
</feature>
<proteinExistence type="predicted"/>
<dbReference type="AlphaFoldDB" id="A0A9W7DZG5"/>
<dbReference type="Proteomes" id="UP001165082">
    <property type="component" value="Unassembled WGS sequence"/>
</dbReference>
<organism evidence="2 3">
    <name type="scientific">Triparma retinervis</name>
    <dbReference type="NCBI Taxonomy" id="2557542"/>
    <lineage>
        <taxon>Eukaryota</taxon>
        <taxon>Sar</taxon>
        <taxon>Stramenopiles</taxon>
        <taxon>Ochrophyta</taxon>
        <taxon>Bolidophyceae</taxon>
        <taxon>Parmales</taxon>
        <taxon>Triparmaceae</taxon>
        <taxon>Triparma</taxon>
    </lineage>
</organism>
<evidence type="ECO:0000256" key="1">
    <source>
        <dbReference type="SAM" id="SignalP"/>
    </source>
</evidence>
<evidence type="ECO:0000313" key="3">
    <source>
        <dbReference type="Proteomes" id="UP001165082"/>
    </source>
</evidence>
<gene>
    <name evidence="2" type="ORF">TrRE_jg4704</name>
</gene>
<feature type="non-terminal residue" evidence="2">
    <location>
        <position position="1"/>
    </location>
</feature>
<feature type="signal peptide" evidence="1">
    <location>
        <begin position="1"/>
        <end position="18"/>
    </location>
</feature>